<proteinExistence type="predicted"/>
<evidence type="ECO:0000313" key="2">
    <source>
        <dbReference type="EMBL" id="GEO09652.1"/>
    </source>
</evidence>
<feature type="transmembrane region" description="Helical" evidence="1">
    <location>
        <begin position="67"/>
        <end position="84"/>
    </location>
</feature>
<dbReference type="Proteomes" id="UP000321513">
    <property type="component" value="Unassembled WGS sequence"/>
</dbReference>
<dbReference type="EMBL" id="BJYT01000007">
    <property type="protein sequence ID" value="GEO09652.1"/>
    <property type="molecule type" value="Genomic_DNA"/>
</dbReference>
<protein>
    <recommendedName>
        <fullName evidence="4">Aerotolerance regulator N-terminal domain-containing protein</fullName>
    </recommendedName>
</protein>
<keyword evidence="3" id="KW-1185">Reference proteome</keyword>
<dbReference type="OrthoDB" id="9999061at2"/>
<dbReference type="AlphaFoldDB" id="A0A512BCH0"/>
<organism evidence="2 3">
    <name type="scientific">Segetibacter aerophilus</name>
    <dbReference type="NCBI Taxonomy" id="670293"/>
    <lineage>
        <taxon>Bacteria</taxon>
        <taxon>Pseudomonadati</taxon>
        <taxon>Bacteroidota</taxon>
        <taxon>Chitinophagia</taxon>
        <taxon>Chitinophagales</taxon>
        <taxon>Chitinophagaceae</taxon>
        <taxon>Segetibacter</taxon>
    </lineage>
</organism>
<gene>
    <name evidence="2" type="ORF">SAE01_21480</name>
</gene>
<sequence length="85" mass="9795">MLDFIIFLLLKYTYVLAAILFLVKIFLFVKNKNKNWTVSQFIFFNPTNIQFTPNAERAKLKRVQNNLSIAIAVLLAIQVGATVLF</sequence>
<dbReference type="RefSeq" id="WP_147203771.1">
    <property type="nucleotide sequence ID" value="NZ_BJYT01000007.1"/>
</dbReference>
<evidence type="ECO:0000256" key="1">
    <source>
        <dbReference type="SAM" id="Phobius"/>
    </source>
</evidence>
<feature type="transmembrane region" description="Helical" evidence="1">
    <location>
        <begin position="6"/>
        <end position="29"/>
    </location>
</feature>
<keyword evidence="1" id="KW-0472">Membrane</keyword>
<evidence type="ECO:0008006" key="4">
    <source>
        <dbReference type="Google" id="ProtNLM"/>
    </source>
</evidence>
<accession>A0A512BCH0</accession>
<evidence type="ECO:0000313" key="3">
    <source>
        <dbReference type="Proteomes" id="UP000321513"/>
    </source>
</evidence>
<comment type="caution">
    <text evidence="2">The sequence shown here is derived from an EMBL/GenBank/DDBJ whole genome shotgun (WGS) entry which is preliminary data.</text>
</comment>
<reference evidence="2 3" key="1">
    <citation type="submission" date="2019-07" db="EMBL/GenBank/DDBJ databases">
        <title>Whole genome shotgun sequence of Segetibacter aerophilus NBRC 106135.</title>
        <authorList>
            <person name="Hosoyama A."/>
            <person name="Uohara A."/>
            <person name="Ohji S."/>
            <person name="Ichikawa N."/>
        </authorList>
    </citation>
    <scope>NUCLEOTIDE SEQUENCE [LARGE SCALE GENOMIC DNA]</scope>
    <source>
        <strain evidence="2 3">NBRC 106135</strain>
    </source>
</reference>
<keyword evidence="1" id="KW-1133">Transmembrane helix</keyword>
<keyword evidence="1" id="KW-0812">Transmembrane</keyword>
<name>A0A512BCH0_9BACT</name>